<reference evidence="5" key="1">
    <citation type="journal article" date="2019" name="Int. J. Syst. Evol. Microbiol.">
        <title>The Global Catalogue of Microorganisms (GCM) 10K type strain sequencing project: providing services to taxonomists for standard genome sequencing and annotation.</title>
        <authorList>
            <consortium name="The Broad Institute Genomics Platform"/>
            <consortium name="The Broad Institute Genome Sequencing Center for Infectious Disease"/>
            <person name="Wu L."/>
            <person name="Ma J."/>
        </authorList>
    </citation>
    <scope>NUCLEOTIDE SEQUENCE [LARGE SCALE GENOMIC DNA]</scope>
    <source>
        <strain evidence="5">CCM 8896</strain>
    </source>
</reference>
<feature type="domain" description="ABC transporter" evidence="3">
    <location>
        <begin position="321"/>
        <end position="506"/>
    </location>
</feature>
<dbReference type="InterPro" id="IPR051309">
    <property type="entry name" value="ABCF_ATPase"/>
</dbReference>
<dbReference type="PANTHER" id="PTHR42855:SF2">
    <property type="entry name" value="DRUG RESISTANCE ABC TRANSPORTER,ATP-BINDING PROTEIN"/>
    <property type="match status" value="1"/>
</dbReference>
<dbReference type="InterPro" id="IPR017871">
    <property type="entry name" value="ABC_transporter-like_CS"/>
</dbReference>
<protein>
    <submittedName>
        <fullName evidence="4">ABC-F family ATP-binding cassette domain-containing protein</fullName>
    </submittedName>
</protein>
<feature type="domain" description="ABC transporter" evidence="3">
    <location>
        <begin position="4"/>
        <end position="256"/>
    </location>
</feature>
<dbReference type="InterPro" id="IPR003593">
    <property type="entry name" value="AAA+_ATPase"/>
</dbReference>
<name>A0ABW4JBD6_9LACO</name>
<evidence type="ECO:0000256" key="2">
    <source>
        <dbReference type="ARBA" id="ARBA00022840"/>
    </source>
</evidence>
<dbReference type="Gene3D" id="3.40.50.300">
    <property type="entry name" value="P-loop containing nucleotide triphosphate hydrolases"/>
    <property type="match status" value="2"/>
</dbReference>
<dbReference type="SUPFAM" id="SSF52540">
    <property type="entry name" value="P-loop containing nucleoside triphosphate hydrolases"/>
    <property type="match status" value="2"/>
</dbReference>
<keyword evidence="5" id="KW-1185">Reference proteome</keyword>
<evidence type="ECO:0000313" key="5">
    <source>
        <dbReference type="Proteomes" id="UP001597267"/>
    </source>
</evidence>
<dbReference type="SMART" id="SM00382">
    <property type="entry name" value="AAA"/>
    <property type="match status" value="2"/>
</dbReference>
<dbReference type="Pfam" id="PF12848">
    <property type="entry name" value="ABC_tran_Xtn"/>
    <property type="match status" value="1"/>
</dbReference>
<dbReference type="Pfam" id="PF00005">
    <property type="entry name" value="ABC_tran"/>
    <property type="match status" value="2"/>
</dbReference>
<proteinExistence type="predicted"/>
<keyword evidence="2 4" id="KW-0067">ATP-binding</keyword>
<dbReference type="InterPro" id="IPR003439">
    <property type="entry name" value="ABC_transporter-like_ATP-bd"/>
</dbReference>
<comment type="caution">
    <text evidence="4">The sequence shown here is derived from an EMBL/GenBank/DDBJ whole genome shotgun (WGS) entry which is preliminary data.</text>
</comment>
<dbReference type="GO" id="GO:0005524">
    <property type="term" value="F:ATP binding"/>
    <property type="evidence" value="ECO:0007669"/>
    <property type="project" value="UniProtKB-KW"/>
</dbReference>
<keyword evidence="1" id="KW-0547">Nucleotide-binding</keyword>
<evidence type="ECO:0000313" key="4">
    <source>
        <dbReference type="EMBL" id="MFD1673014.1"/>
    </source>
</evidence>
<dbReference type="InterPro" id="IPR032781">
    <property type="entry name" value="ABC_tran_Xtn"/>
</dbReference>
<evidence type="ECO:0000256" key="1">
    <source>
        <dbReference type="ARBA" id="ARBA00022741"/>
    </source>
</evidence>
<sequence length="512" mass="57440">MSVLKVEHLSHQFFEKQLYIDASLELNAEDHMGIIGENGAGKSTLIKFLTGQLMPDEGQVKWQRNIQVGYLDQYASLTPGMTVVDFLETAFEGLIKAEQKMLANYEAYGENPDAELLEQAGKIQEQLEAQGYYERQTAIDNVAAGLGILPLYNSDVAELSGGQRSKIILAKMLLSQPDVLLLDEPTNFLDKEHIEWLSNYLTQFSGAFIVISHDYDFLNKITNCISDVELSTITRYTGSLKQALKQKAANQLTYQKEFDKQQREVAKLKKYIQKNKAGTRAKSAKSREKQLERIDILKPLSNNKSAVLDFPYVDTASQILFEVNNLMIGYTQPLLHKALNFSIGRDEKVVIQGFNGIGKSTLIKTLLGQIQPLAGTVSQSKTNQVTYFKQELAWPNQNMTPLQYMQAKYEKLKPRDLRKVLAKAGLGSQQAMLSLKQLSGGEQSKIKLAEMLLQPGNVLILDEPTNHLDVDTKNALRQALIQFPGTVILVSHEADFYAGDWITKKIDVEKSI</sequence>
<accession>A0ABW4JBD6</accession>
<dbReference type="InterPro" id="IPR027417">
    <property type="entry name" value="P-loop_NTPase"/>
</dbReference>
<gene>
    <name evidence="4" type="ORF">ACFQ5M_13010</name>
</gene>
<dbReference type="RefSeq" id="WP_125715263.1">
    <property type="nucleotide sequence ID" value="NZ_JBHTOP010000028.1"/>
</dbReference>
<dbReference type="PROSITE" id="PS00211">
    <property type="entry name" value="ABC_TRANSPORTER_1"/>
    <property type="match status" value="2"/>
</dbReference>
<dbReference type="EMBL" id="JBHTOP010000028">
    <property type="protein sequence ID" value="MFD1673014.1"/>
    <property type="molecule type" value="Genomic_DNA"/>
</dbReference>
<dbReference type="PROSITE" id="PS50893">
    <property type="entry name" value="ABC_TRANSPORTER_2"/>
    <property type="match status" value="2"/>
</dbReference>
<dbReference type="Proteomes" id="UP001597267">
    <property type="component" value="Unassembled WGS sequence"/>
</dbReference>
<dbReference type="PANTHER" id="PTHR42855">
    <property type="entry name" value="ABC TRANSPORTER ATP-BINDING SUBUNIT"/>
    <property type="match status" value="1"/>
</dbReference>
<organism evidence="4 5">
    <name type="scientific">Agrilactobacillus yilanensis</name>
    <dbReference type="NCBI Taxonomy" id="2485997"/>
    <lineage>
        <taxon>Bacteria</taxon>
        <taxon>Bacillati</taxon>
        <taxon>Bacillota</taxon>
        <taxon>Bacilli</taxon>
        <taxon>Lactobacillales</taxon>
        <taxon>Lactobacillaceae</taxon>
        <taxon>Agrilactobacillus</taxon>
    </lineage>
</organism>
<dbReference type="CDD" id="cd03221">
    <property type="entry name" value="ABCF_EF-3"/>
    <property type="match status" value="2"/>
</dbReference>
<evidence type="ECO:0000259" key="3">
    <source>
        <dbReference type="PROSITE" id="PS50893"/>
    </source>
</evidence>